<dbReference type="EMBL" id="AAVQ01000002">
    <property type="protein sequence ID" value="EAZ62834.2"/>
    <property type="molecule type" value="Genomic_DNA"/>
</dbReference>
<protein>
    <recommendedName>
        <fullName evidence="1">Nucleolar 27S pre-rRNA processing Urb2/Npa2 C-terminal domain-containing protein</fullName>
    </recommendedName>
</protein>
<accession>A3GHK5</accession>
<dbReference type="GO" id="GO:0005730">
    <property type="term" value="C:nucleolus"/>
    <property type="evidence" value="ECO:0007669"/>
    <property type="project" value="TreeGrafter"/>
</dbReference>
<dbReference type="OrthoDB" id="160374at2759"/>
<dbReference type="InterPro" id="IPR052609">
    <property type="entry name" value="Ribosome_Biogenesis_Reg"/>
</dbReference>
<organism evidence="2 3">
    <name type="scientific">Scheffersomyces stipitis (strain ATCC 58785 / CBS 6054 / NBRC 10063 / NRRL Y-11545)</name>
    <name type="common">Yeast</name>
    <name type="synonym">Pichia stipitis</name>
    <dbReference type="NCBI Taxonomy" id="322104"/>
    <lineage>
        <taxon>Eukaryota</taxon>
        <taxon>Fungi</taxon>
        <taxon>Dikarya</taxon>
        <taxon>Ascomycota</taxon>
        <taxon>Saccharomycotina</taxon>
        <taxon>Pichiomycetes</taxon>
        <taxon>Debaryomycetaceae</taxon>
        <taxon>Scheffersomyces</taxon>
    </lineage>
</organism>
<dbReference type="STRING" id="322104.A3GHK5"/>
<gene>
    <name evidence="2" type="ORF">PICST_53208</name>
</gene>
<dbReference type="InParanoid" id="A3GHK5"/>
<dbReference type="OMA" id="CHVNARE"/>
<dbReference type="eggNOG" id="ENOG502QTEB">
    <property type="taxonomic scope" value="Eukaryota"/>
</dbReference>
<evidence type="ECO:0000313" key="3">
    <source>
        <dbReference type="Proteomes" id="UP000002258"/>
    </source>
</evidence>
<dbReference type="FunCoup" id="A3GHK5">
    <property type="interactions" value="167"/>
</dbReference>
<dbReference type="GeneID" id="4851754"/>
<dbReference type="InterPro" id="IPR018849">
    <property type="entry name" value="Urb2/Npa2_C"/>
</dbReference>
<dbReference type="RefSeq" id="XP_001386857.2">
    <property type="nucleotide sequence ID" value="XM_001386820.1"/>
</dbReference>
<evidence type="ECO:0000313" key="2">
    <source>
        <dbReference type="EMBL" id="EAZ62834.2"/>
    </source>
</evidence>
<comment type="caution">
    <text evidence="2">The sequence shown here is derived from an EMBL/GenBank/DDBJ whole genome shotgun (WGS) entry which is preliminary data.</text>
</comment>
<dbReference type="PANTHER" id="PTHR15682">
    <property type="entry name" value="UNHEALTHY RIBOSOME BIOGENESIS PROTEIN 2 HOMOLOG"/>
    <property type="match status" value="1"/>
</dbReference>
<keyword evidence="3" id="KW-1185">Reference proteome</keyword>
<dbReference type="AlphaFoldDB" id="A3GHK5"/>
<dbReference type="Proteomes" id="UP000002258">
    <property type="component" value="Chromosome 1"/>
</dbReference>
<dbReference type="Pfam" id="PF10441">
    <property type="entry name" value="Urb2"/>
    <property type="match status" value="1"/>
</dbReference>
<dbReference type="PANTHER" id="PTHR15682:SF2">
    <property type="entry name" value="UNHEALTHY RIBOSOME BIOGENESIS PROTEIN 2 HOMOLOG"/>
    <property type="match status" value="1"/>
</dbReference>
<proteinExistence type="predicted"/>
<dbReference type="KEGG" id="pic:PICST_53208"/>
<dbReference type="HOGENOM" id="CLU_008472_0_0_1"/>
<name>A3GHK5_PICST</name>
<sequence>MSSLNTAEAVTKFLRSKTATIDQIIETCLSLLDNSTVNQVYLPNKCTFILELLSDRLNDWSNGPFKSWKYNSSIWRLLTKVWVSLASEASSKTSRNKIFKKVKLVDIIIDILSNAPDQELLSELMNFVSLAREGTYIEIDENNSMNMLSSFSNCSTLLTANDSDIARWVSLVRDLYQLPRLTVSFSPSKKYYKKFITTCSPNLLHFIVIYGTKGYSSIFRDILVKELFFGELVSNFVSDIASVLKDDKILLESSSVQLLFKLAVEFVASKDSALCEELFTTIIGIPRFSSLSETLLSILASANKSLSSKFFLAIYESEFTKQKQQINWNLTNYLLELDIDLAMQKCEEVVTKAPKSSRESIGVSILEAYVKARELPDFIESIWPRAIKVDLIYAQSSFINEVSKNIKILSSKQLGLLISDISNLDDAIQVPLLTAISKGLLSCPVSTQDTLKQTLLGSKNYYMTSKNTRWEILFYLLCLYGRNVDVPIESLKSDTTLYYYYCILRLLELGKDFPDMNSFSKSFASLLLSNPELSRVVLKRWLVVIDYYFPKPQIDSIIASLVRHLHEFGELLTPVFFECRKLPKSLINYCIDNVDTAIELTTLIPIYCFDRTSKKKLLEIFLEQTGKTINEDKQTKIRLAIKHLLEQPTFTSTIETDFRKALNLFRVSNSNSLQIAQDIFSIIWKNHLNQISSKQNEADVVDTVKYLTKYFSSKKFKGIDAEFSAAEIIIMNIKKYDQIESSLLVHCETLRTYFSNAVISSLKQQLSKMNIDVVSRLLRFLELSGDESSDDVLKIVKEIGSKIENDDDDSLREVRLALFTLLSSRLEHTFENSVYIFSLYIALQDGFNVDASLALDSYLQVLSSNYAQFLKCYIYVLGSLEEAHDEHCDGLSKLILLMVKYLQKSHLEESKKAFTRTISSISTKIGYIHADVAGMILVSLKNSLSETAWLFSQYSLEMVFSLTNSIVLSENGNNANNYILATQVISHVLLFHRYKLTSRHHIVINTFNVLMRKLSMNKSDLALSDSEEAAASYSRLIANLCEPSKLVVSREVANEKLTTATSLIKKSLRKHVPMLLINYIYLNLRVNFKSNVNDQLMSGIYSIFDVLSQSELQLVSLSLDIPGKSYYRTLYNNYKDHGKWKDT</sequence>
<dbReference type="GO" id="GO:0042254">
    <property type="term" value="P:ribosome biogenesis"/>
    <property type="evidence" value="ECO:0007669"/>
    <property type="project" value="TreeGrafter"/>
</dbReference>
<feature type="domain" description="Nucleolar 27S pre-rRNA processing Urb2/Npa2 C-terminal" evidence="1">
    <location>
        <begin position="935"/>
        <end position="1142"/>
    </location>
</feature>
<evidence type="ECO:0000259" key="1">
    <source>
        <dbReference type="Pfam" id="PF10441"/>
    </source>
</evidence>
<reference evidence="2 3" key="1">
    <citation type="journal article" date="2007" name="Nat. Biotechnol.">
        <title>Genome sequence of the lignocellulose-bioconverting and xylose-fermenting yeast Pichia stipitis.</title>
        <authorList>
            <person name="Jeffries T.W."/>
            <person name="Grigoriev I.V."/>
            <person name="Grimwood J."/>
            <person name="Laplaza J.M."/>
            <person name="Aerts A."/>
            <person name="Salamov A."/>
            <person name="Schmutz J."/>
            <person name="Lindquist E."/>
            <person name="Dehal P."/>
            <person name="Shapiro H."/>
            <person name="Jin Y.S."/>
            <person name="Passoth V."/>
            <person name="Richardson P.M."/>
        </authorList>
    </citation>
    <scope>NUCLEOTIDE SEQUENCE [LARGE SCALE GENOMIC DNA]</scope>
    <source>
        <strain evidence="3">ATCC 58785 / CBS 6054 / NBRC 10063 / NRRL Y-11545</strain>
    </source>
</reference>